<accession>A0ACC4D3V8</accession>
<evidence type="ECO:0000313" key="2">
    <source>
        <dbReference type="Proteomes" id="UP000309997"/>
    </source>
</evidence>
<reference evidence="1 2" key="1">
    <citation type="journal article" date="2024" name="Plant Biotechnol. J.">
        <title>Genome and CRISPR/Cas9 system of a widespread forest tree (Populus alba) in the world.</title>
        <authorList>
            <person name="Liu Y.J."/>
            <person name="Jiang P.F."/>
            <person name="Han X.M."/>
            <person name="Li X.Y."/>
            <person name="Wang H.M."/>
            <person name="Wang Y.J."/>
            <person name="Wang X.X."/>
            <person name="Zeng Q.Y."/>
        </authorList>
    </citation>
    <scope>NUCLEOTIDE SEQUENCE [LARGE SCALE GENOMIC DNA]</scope>
    <source>
        <strain evidence="2">cv. PAL-ZL1</strain>
    </source>
</reference>
<evidence type="ECO:0000313" key="1">
    <source>
        <dbReference type="EMBL" id="KAL3611715.1"/>
    </source>
</evidence>
<organism evidence="1 2">
    <name type="scientific">Populus alba</name>
    <name type="common">White poplar</name>
    <dbReference type="NCBI Taxonomy" id="43335"/>
    <lineage>
        <taxon>Eukaryota</taxon>
        <taxon>Viridiplantae</taxon>
        <taxon>Streptophyta</taxon>
        <taxon>Embryophyta</taxon>
        <taxon>Tracheophyta</taxon>
        <taxon>Spermatophyta</taxon>
        <taxon>Magnoliopsida</taxon>
        <taxon>eudicotyledons</taxon>
        <taxon>Gunneridae</taxon>
        <taxon>Pentapetalae</taxon>
        <taxon>rosids</taxon>
        <taxon>fabids</taxon>
        <taxon>Malpighiales</taxon>
        <taxon>Salicaceae</taxon>
        <taxon>Saliceae</taxon>
        <taxon>Populus</taxon>
    </lineage>
</organism>
<dbReference type="Proteomes" id="UP000309997">
    <property type="component" value="Unassembled WGS sequence"/>
</dbReference>
<sequence>MFAVIEGHWLLGNLLAWRSCCGCGGRFVWELFDEGERLRCGVSPYLSDSSFSSMEILRRRHTHTYHHNKQVVDNAIVSCTPKAQEDNTKCLNNGRAYWKLEISRKLGFYFIAVLLHINDPDEKKLKNQSKDSLIQSKIAYGYQSNYSDQIEKQKGLTHVLDDSLDTL</sequence>
<name>A0ACC4D3V8_POPAL</name>
<dbReference type="EMBL" id="RCHU02000001">
    <property type="protein sequence ID" value="KAL3611715.1"/>
    <property type="molecule type" value="Genomic_DNA"/>
</dbReference>
<gene>
    <name evidence="1" type="ORF">D5086_002735</name>
</gene>
<protein>
    <submittedName>
        <fullName evidence="1">Uncharacterized protein</fullName>
    </submittedName>
</protein>
<comment type="caution">
    <text evidence="1">The sequence shown here is derived from an EMBL/GenBank/DDBJ whole genome shotgun (WGS) entry which is preliminary data.</text>
</comment>
<proteinExistence type="predicted"/>
<keyword evidence="2" id="KW-1185">Reference proteome</keyword>